<dbReference type="EMBL" id="ML976620">
    <property type="protein sequence ID" value="KAF1840325.1"/>
    <property type="molecule type" value="Genomic_DNA"/>
</dbReference>
<dbReference type="InterPro" id="IPR052895">
    <property type="entry name" value="HetReg/Transcr_Mod"/>
</dbReference>
<reference evidence="2" key="1">
    <citation type="submission" date="2020-01" db="EMBL/GenBank/DDBJ databases">
        <authorList>
            <consortium name="DOE Joint Genome Institute"/>
            <person name="Haridas S."/>
            <person name="Albert R."/>
            <person name="Binder M."/>
            <person name="Bloem J."/>
            <person name="Labutti K."/>
            <person name="Salamov A."/>
            <person name="Andreopoulos B."/>
            <person name="Baker S.E."/>
            <person name="Barry K."/>
            <person name="Bills G."/>
            <person name="Bluhm B.H."/>
            <person name="Cannon C."/>
            <person name="Castanera R."/>
            <person name="Culley D.E."/>
            <person name="Daum C."/>
            <person name="Ezra D."/>
            <person name="Gonzalez J.B."/>
            <person name="Henrissat B."/>
            <person name="Kuo A."/>
            <person name="Liang C."/>
            <person name="Lipzen A."/>
            <person name="Lutzoni F."/>
            <person name="Magnuson J."/>
            <person name="Mondo S."/>
            <person name="Nolan M."/>
            <person name="Ohm R."/>
            <person name="Pangilinan J."/>
            <person name="Park H.-J."/>
            <person name="Ramirez L."/>
            <person name="Alfaro M."/>
            <person name="Sun H."/>
            <person name="Tritt A."/>
            <person name="Yoshinaga Y."/>
            <person name="Zwiers L.-H."/>
            <person name="Turgeon B.G."/>
            <person name="Goodwin S.B."/>
            <person name="Spatafora J.W."/>
            <person name="Crous P.W."/>
            <person name="Grigoriev I.V."/>
        </authorList>
    </citation>
    <scope>NUCLEOTIDE SEQUENCE</scope>
    <source>
        <strain evidence="2">CBS 394.84</strain>
    </source>
</reference>
<proteinExistence type="predicted"/>
<protein>
    <recommendedName>
        <fullName evidence="1">Heterokaryon incompatibility domain-containing protein</fullName>
    </recommendedName>
</protein>
<accession>A0A9P4G7V1</accession>
<dbReference type="RefSeq" id="XP_040782888.1">
    <property type="nucleotide sequence ID" value="XM_040929683.1"/>
</dbReference>
<evidence type="ECO:0000313" key="3">
    <source>
        <dbReference type="Proteomes" id="UP000800039"/>
    </source>
</evidence>
<feature type="domain" description="Heterokaryon incompatibility" evidence="1">
    <location>
        <begin position="87"/>
        <end position="229"/>
    </location>
</feature>
<name>A0A9P4G7V1_9PLEO</name>
<sequence>MFYEPLEDNDIRVLQFENHWHPETSSKALRLLIKTVSLDKLSFPQPELDVFTQELKSRCSSPGRDRLSPALVNHRPQPNSRFEWGEYEAVSYCWGDRRHMTFVWLNGVRKEISCDLDIALRALHRLPETRLGMNYWIDALCINQDDVEERNHQVKRIMHIYWAARAIVVWLGPETEEDTRAITAMKGTRKDISQNGRLFRPPGFAAKDWRALCAFLSKPYWNRLWIIQELTANHYSTLFLCGAKTLTREMIKLAAECCQKLLREDRPFTHNTHFDAWSISTRVYRLVELKPNLPRNKMLKKVLNLSREALASNEKDKVYGILGLLPDSISSQIIPDYSNNTSVQQAFTALTVAVIKTTGLEQIIYGSRSSTLSWPSWISDLRLPFSRKHVQYLRQCQASKDYSADYHFLDEESPLNTRLCVKGIRIDLVDGIMASQSLGDQPIYPNRSSTRYNGDVSRLLAQTMVMNHPKTFQNPVLMKTPWVVEGAGSMSGNVPSIYFLDFHRFRVINESFPINGKPFRDYFPIKRNILKGRSKISKHLTLAVVSLRGRKLVTTDTGYICLVPDIVQEGDVLVLILGCNFPILLRLYGSVYRILGECYVHGLMNGEIFHAQKEEGLQYEDFILA</sequence>
<dbReference type="OrthoDB" id="2157530at2759"/>
<evidence type="ECO:0000313" key="2">
    <source>
        <dbReference type="EMBL" id="KAF1840325.1"/>
    </source>
</evidence>
<dbReference type="Pfam" id="PF26639">
    <property type="entry name" value="Het-6_barrel"/>
    <property type="match status" value="1"/>
</dbReference>
<dbReference type="AlphaFoldDB" id="A0A9P4G7V1"/>
<gene>
    <name evidence="2" type="ORF">K460DRAFT_297130</name>
</gene>
<dbReference type="PANTHER" id="PTHR24148:SF82">
    <property type="entry name" value="HETEROKARYON INCOMPATIBILITY DOMAIN-CONTAINING PROTEIN"/>
    <property type="match status" value="1"/>
</dbReference>
<dbReference type="Proteomes" id="UP000800039">
    <property type="component" value="Unassembled WGS sequence"/>
</dbReference>
<dbReference type="InterPro" id="IPR010730">
    <property type="entry name" value="HET"/>
</dbReference>
<dbReference type="Pfam" id="PF06985">
    <property type="entry name" value="HET"/>
    <property type="match status" value="1"/>
</dbReference>
<organism evidence="2 3">
    <name type="scientific">Cucurbitaria berberidis CBS 394.84</name>
    <dbReference type="NCBI Taxonomy" id="1168544"/>
    <lineage>
        <taxon>Eukaryota</taxon>
        <taxon>Fungi</taxon>
        <taxon>Dikarya</taxon>
        <taxon>Ascomycota</taxon>
        <taxon>Pezizomycotina</taxon>
        <taxon>Dothideomycetes</taxon>
        <taxon>Pleosporomycetidae</taxon>
        <taxon>Pleosporales</taxon>
        <taxon>Pleosporineae</taxon>
        <taxon>Cucurbitariaceae</taxon>
        <taxon>Cucurbitaria</taxon>
    </lineage>
</organism>
<comment type="caution">
    <text evidence="2">The sequence shown here is derived from an EMBL/GenBank/DDBJ whole genome shotgun (WGS) entry which is preliminary data.</text>
</comment>
<dbReference type="PANTHER" id="PTHR24148">
    <property type="entry name" value="ANKYRIN REPEAT DOMAIN-CONTAINING PROTEIN 39 HOMOLOG-RELATED"/>
    <property type="match status" value="1"/>
</dbReference>
<dbReference type="GeneID" id="63846935"/>
<evidence type="ECO:0000259" key="1">
    <source>
        <dbReference type="Pfam" id="PF06985"/>
    </source>
</evidence>
<keyword evidence="3" id="KW-1185">Reference proteome</keyword>